<gene>
    <name evidence="3" type="ORF">CLG94_12235</name>
</gene>
<evidence type="ECO:0000259" key="2">
    <source>
        <dbReference type="SMART" id="SM00382"/>
    </source>
</evidence>
<dbReference type="PANTHER" id="PTHR35894:SF1">
    <property type="entry name" value="PHOSPHORIBULOKINASE _ URIDINE KINASE FAMILY"/>
    <property type="match status" value="1"/>
</dbReference>
<reference evidence="4" key="2">
    <citation type="journal article" date="2018" name="Environ. Microbiol.">
        <title>Bloom of a denitrifying methanotroph, 'Candidatus Methylomirabilis limnetica', in a deep stratified lake.</title>
        <authorList>
            <person name="Graf J.S."/>
            <person name="Mayr M.J."/>
            <person name="Marchant H.K."/>
            <person name="Tienken D."/>
            <person name="Hach P.F."/>
            <person name="Brand A."/>
            <person name="Schubert C.J."/>
            <person name="Kuypers M.M."/>
            <person name="Milucka J."/>
        </authorList>
    </citation>
    <scope>NUCLEOTIDE SEQUENCE [LARGE SCALE GENOMIC DNA]</scope>
    <source>
        <strain evidence="4">Zug</strain>
    </source>
</reference>
<dbReference type="Proteomes" id="UP000241436">
    <property type="component" value="Unassembled WGS sequence"/>
</dbReference>
<organism evidence="3 4">
    <name type="scientific">Candidatus Methylomirabilis limnetica</name>
    <dbReference type="NCBI Taxonomy" id="2033718"/>
    <lineage>
        <taxon>Bacteria</taxon>
        <taxon>Candidatus Methylomirabilota</taxon>
        <taxon>Candidatus Methylomirabilia</taxon>
        <taxon>Candidatus Methylomirabilales</taxon>
        <taxon>Candidatus Methylomirabilaceae</taxon>
        <taxon>Candidatus Methylomirabilis</taxon>
    </lineage>
</organism>
<name>A0A2T4TV46_9BACT</name>
<dbReference type="Gene3D" id="3.40.50.300">
    <property type="entry name" value="P-loop containing nucleotide triphosphate hydrolases"/>
    <property type="match status" value="1"/>
</dbReference>
<evidence type="ECO:0000313" key="4">
    <source>
        <dbReference type="Proteomes" id="UP000241436"/>
    </source>
</evidence>
<dbReference type="Gene3D" id="1.10.101.10">
    <property type="entry name" value="PGBD-like superfamily/PGBD"/>
    <property type="match status" value="1"/>
</dbReference>
<dbReference type="Pfam" id="PF01471">
    <property type="entry name" value="PG_binding_1"/>
    <property type="match status" value="1"/>
</dbReference>
<dbReference type="PANTHER" id="PTHR35894">
    <property type="entry name" value="GENERAL SECRETION PATHWAY PROTEIN A-RELATED"/>
    <property type="match status" value="1"/>
</dbReference>
<dbReference type="SUPFAM" id="SSF52540">
    <property type="entry name" value="P-loop containing nucleoside triphosphate hydrolases"/>
    <property type="match status" value="1"/>
</dbReference>
<feature type="domain" description="AAA+ ATPase" evidence="2">
    <location>
        <begin position="43"/>
        <end position="188"/>
    </location>
</feature>
<dbReference type="AlphaFoldDB" id="A0A2T4TV46"/>
<dbReference type="OrthoDB" id="9780149at2"/>
<dbReference type="SUPFAM" id="SSF47090">
    <property type="entry name" value="PGBD-like"/>
    <property type="match status" value="1"/>
</dbReference>
<dbReference type="InterPro" id="IPR052026">
    <property type="entry name" value="ExeA_AAA_ATPase_DNA-bind"/>
</dbReference>
<dbReference type="SMART" id="SM00382">
    <property type="entry name" value="AAA"/>
    <property type="match status" value="1"/>
</dbReference>
<protein>
    <recommendedName>
        <fullName evidence="2">AAA+ ATPase domain-containing protein</fullName>
    </recommendedName>
</protein>
<keyword evidence="1" id="KW-0472">Membrane</keyword>
<dbReference type="Gene3D" id="3.90.70.10">
    <property type="entry name" value="Cysteine proteinases"/>
    <property type="match status" value="1"/>
</dbReference>
<dbReference type="InterPro" id="IPR036366">
    <property type="entry name" value="PGBDSf"/>
</dbReference>
<dbReference type="GO" id="GO:0016887">
    <property type="term" value="F:ATP hydrolysis activity"/>
    <property type="evidence" value="ECO:0007669"/>
    <property type="project" value="InterPro"/>
</dbReference>
<keyword evidence="4" id="KW-1185">Reference proteome</keyword>
<feature type="transmembrane region" description="Helical" evidence="1">
    <location>
        <begin position="280"/>
        <end position="300"/>
    </location>
</feature>
<dbReference type="Pfam" id="PF13401">
    <property type="entry name" value="AAA_22"/>
    <property type="match status" value="1"/>
</dbReference>
<keyword evidence="1" id="KW-0812">Transmembrane</keyword>
<sequence>MMYTTHFGLTEVPFSMTPDPRYLYMSERHREALAHLLYGVGEGGGFVQLTGEVGTGKTTLCRCLLEQLPPRVDVALILNPRLTDIELLAAVCDELRISYPAGTTSGKLFVDALYRHLLDAHAQGRRTVLIVDEAQDLATDVLEQIRLLTNLETPTQKLLQIILIGQPELIRLLDKEELRQLAQRVTARYHLLAFSEDDTRAYIVHRIQIAGQKKKIFTDAAMRSVHGAARGIPRLINAICDRALLGAYTQDQRRVMAATVRRAASEVLGETLTPRSARRWQWVGAAVLVVVLVTGTWVLVTQGQARLIRRAVIPSAMNPTPTSAILSALLSDPSLRADRQSAFASLYASWRLDVDGSMDNLDCERGRSEGLQCLFKTGSWGKLRRFNLPAIIELSTPAGDRRYATVVALDEQNATLDVGGRRHVFPLSEIDLYWDGPFILLWKAPVLSSVPIRPGTRGKDVEWVREQFAEFDGVPGGGRNRQVFDNDLRARVIAFQRSRSLMADGIVGKETLTHLSAAQRDPKIPRLRRAGS</sequence>
<dbReference type="InterPro" id="IPR036365">
    <property type="entry name" value="PGBD-like_sf"/>
</dbReference>
<dbReference type="InterPro" id="IPR049945">
    <property type="entry name" value="AAA_22"/>
</dbReference>
<evidence type="ECO:0000313" key="3">
    <source>
        <dbReference type="EMBL" id="PTL34981.1"/>
    </source>
</evidence>
<dbReference type="InterPro" id="IPR027417">
    <property type="entry name" value="P-loop_NTPase"/>
</dbReference>
<proteinExistence type="predicted"/>
<accession>A0A2T4TV46</accession>
<dbReference type="InterPro" id="IPR003593">
    <property type="entry name" value="AAA+_ATPase"/>
</dbReference>
<comment type="caution">
    <text evidence="3">The sequence shown here is derived from an EMBL/GenBank/DDBJ whole genome shotgun (WGS) entry which is preliminary data.</text>
</comment>
<reference evidence="3 4" key="1">
    <citation type="submission" date="2017-09" db="EMBL/GenBank/DDBJ databases">
        <title>Bloom of a denitrifying methanotroph, Candidatus Methylomirabilis limnetica, in a deep stratified lake.</title>
        <authorList>
            <person name="Graf J.S."/>
            <person name="Marchant H.K."/>
            <person name="Tienken D."/>
            <person name="Hach P.F."/>
            <person name="Brand A."/>
            <person name="Schubert C.J."/>
            <person name="Kuypers M.M."/>
            <person name="Milucka J."/>
        </authorList>
    </citation>
    <scope>NUCLEOTIDE SEQUENCE [LARGE SCALE GENOMIC DNA]</scope>
    <source>
        <strain evidence="3 4">Zug</strain>
    </source>
</reference>
<keyword evidence="1" id="KW-1133">Transmembrane helix</keyword>
<dbReference type="InterPro" id="IPR002477">
    <property type="entry name" value="Peptidoglycan-bd-like"/>
</dbReference>
<dbReference type="CDD" id="cd00009">
    <property type="entry name" value="AAA"/>
    <property type="match status" value="1"/>
</dbReference>
<evidence type="ECO:0000256" key="1">
    <source>
        <dbReference type="SAM" id="Phobius"/>
    </source>
</evidence>
<dbReference type="EMBL" id="NVQC01000036">
    <property type="protein sequence ID" value="PTL34981.1"/>
    <property type="molecule type" value="Genomic_DNA"/>
</dbReference>